<dbReference type="SUPFAM" id="SSF56317">
    <property type="entry name" value="Carbon-nitrogen hydrolase"/>
    <property type="match status" value="1"/>
</dbReference>
<dbReference type="Gene3D" id="3.60.110.10">
    <property type="entry name" value="Carbon-nitrogen hydrolase"/>
    <property type="match status" value="1"/>
</dbReference>
<dbReference type="EMBL" id="CP035037">
    <property type="protein sequence ID" value="QAB17544.1"/>
    <property type="molecule type" value="Genomic_DNA"/>
</dbReference>
<evidence type="ECO:0000256" key="1">
    <source>
        <dbReference type="ARBA" id="ARBA00022801"/>
    </source>
</evidence>
<evidence type="ECO:0000313" key="3">
    <source>
        <dbReference type="EMBL" id="QAB17544.1"/>
    </source>
</evidence>
<dbReference type="GO" id="GO:0016787">
    <property type="term" value="F:hydrolase activity"/>
    <property type="evidence" value="ECO:0007669"/>
    <property type="project" value="UniProtKB-KW"/>
</dbReference>
<dbReference type="PANTHER" id="PTHR43674">
    <property type="entry name" value="NITRILASE C965.09-RELATED"/>
    <property type="match status" value="1"/>
</dbReference>
<evidence type="ECO:0000259" key="2">
    <source>
        <dbReference type="PROSITE" id="PS50263"/>
    </source>
</evidence>
<dbReference type="InterPro" id="IPR003010">
    <property type="entry name" value="C-N_Hydrolase"/>
</dbReference>
<evidence type="ECO:0000313" key="4">
    <source>
        <dbReference type="Proteomes" id="UP000285768"/>
    </source>
</evidence>
<proteinExistence type="predicted"/>
<feature type="domain" description="CN hydrolase" evidence="2">
    <location>
        <begin position="6"/>
        <end position="238"/>
    </location>
</feature>
<dbReference type="PROSITE" id="PS50263">
    <property type="entry name" value="CN_HYDROLASE"/>
    <property type="match status" value="1"/>
</dbReference>
<keyword evidence="4" id="KW-1185">Reference proteome</keyword>
<dbReference type="Pfam" id="PF00795">
    <property type="entry name" value="CN_hydrolase"/>
    <property type="match status" value="1"/>
</dbReference>
<name>A0ABX5QF16_9MICO</name>
<organism evidence="3 4">
    <name type="scientific">Leucobacter muris</name>
    <dbReference type="NCBI Taxonomy" id="1935379"/>
    <lineage>
        <taxon>Bacteria</taxon>
        <taxon>Bacillati</taxon>
        <taxon>Actinomycetota</taxon>
        <taxon>Actinomycetes</taxon>
        <taxon>Micrococcales</taxon>
        <taxon>Microbacteriaceae</taxon>
        <taxon>Leucobacter</taxon>
    </lineage>
</organism>
<dbReference type="InterPro" id="IPR036526">
    <property type="entry name" value="C-N_Hydrolase_sf"/>
</dbReference>
<protein>
    <submittedName>
        <fullName evidence="3">Carbon-nitrogen hydrolase</fullName>
    </submittedName>
</protein>
<keyword evidence="1 3" id="KW-0378">Hydrolase</keyword>
<reference evidence="3 4" key="1">
    <citation type="submission" date="2019-01" db="EMBL/GenBank/DDBJ databases">
        <title>Leucobacter muris sp. nov. isolated from the nose of a laboratory mouse.</title>
        <authorList>
            <person name="Benga L."/>
            <person name="Sproeer C."/>
            <person name="Schumann P."/>
            <person name="Verbarg S."/>
            <person name="Bunk B."/>
            <person name="Engelhardt E."/>
            <person name="Benten P.M."/>
            <person name="Sager M."/>
        </authorList>
    </citation>
    <scope>NUCLEOTIDE SEQUENCE [LARGE SCALE GENOMIC DNA]</scope>
    <source>
        <strain evidence="3 4">DSM 101948</strain>
    </source>
</reference>
<dbReference type="InterPro" id="IPR050345">
    <property type="entry name" value="Aliph_Amidase/BUP"/>
</dbReference>
<dbReference type="PANTHER" id="PTHR43674:SF16">
    <property type="entry name" value="CARBON-NITROGEN FAMILY, PUTATIVE (AFU_ORTHOLOGUE AFUA_5G02350)-RELATED"/>
    <property type="match status" value="1"/>
</dbReference>
<sequence length="259" mass="27736">MSTSNLRLTVIQDAPLPRDVAGNLARVRAALAQSEADLVVFPELFLTGYQTERLSELALSVDDPRIADLGAACREAGTALLVGFVETADDDDYFDAYLAIDRDGRVLPAIRKTHLFGDEREVFRTGDALTPVTLCGARVGVVNCFEIEFPEVGRTLALRGAELLVAGSANMHPYELDHRTAVTARALENRVPVAYANRVGSESGHDFCGSSRIVAPDGTTLAELDTETRGELTATLELGAGGSGATAMLAQRRPELYEA</sequence>
<dbReference type="Proteomes" id="UP000285768">
    <property type="component" value="Chromosome"/>
</dbReference>
<gene>
    <name evidence="3" type="ORF">Leucomu_06050</name>
</gene>
<dbReference type="RefSeq" id="WP_128386665.1">
    <property type="nucleotide sequence ID" value="NZ_CP035037.1"/>
</dbReference>
<accession>A0ABX5QF16</accession>